<dbReference type="Proteomes" id="UP001432322">
    <property type="component" value="Unassembled WGS sequence"/>
</dbReference>
<sequence length="175" mass="18258">APPIIIPGGGWCMFIISGFGCCCMEVGGGCCCISGCAPMRTVGRVVSGGWPSWLGPGMISLGSGTVDAFFFARNASSCAAISFFVLSSAAIAGKRTSWFSAFARSSFLRAISASAAFSIASFRSRSLSAVIAAAFSITMASRFLRSSSRSFSCKQSIIASYGYCKLTPTHDTRLQ</sequence>
<keyword evidence="1" id="KW-0732">Signal</keyword>
<evidence type="ECO:0000313" key="2">
    <source>
        <dbReference type="EMBL" id="GMT17149.1"/>
    </source>
</evidence>
<dbReference type="AlphaFoldDB" id="A0AAV5VCI4"/>
<gene>
    <name evidence="2" type="ORF">PFISCL1PPCAC_8446</name>
</gene>
<proteinExistence type="predicted"/>
<accession>A0AAV5VCI4</accession>
<feature type="signal peptide" evidence="1">
    <location>
        <begin position="1"/>
        <end position="28"/>
    </location>
</feature>
<reference evidence="2" key="1">
    <citation type="submission" date="2023-10" db="EMBL/GenBank/DDBJ databases">
        <title>Genome assembly of Pristionchus species.</title>
        <authorList>
            <person name="Yoshida K."/>
            <person name="Sommer R.J."/>
        </authorList>
    </citation>
    <scope>NUCLEOTIDE SEQUENCE</scope>
    <source>
        <strain evidence="2">RS5133</strain>
    </source>
</reference>
<evidence type="ECO:0008006" key="4">
    <source>
        <dbReference type="Google" id="ProtNLM"/>
    </source>
</evidence>
<comment type="caution">
    <text evidence="2">The sequence shown here is derived from an EMBL/GenBank/DDBJ whole genome shotgun (WGS) entry which is preliminary data.</text>
</comment>
<dbReference type="EMBL" id="BTSY01000003">
    <property type="protein sequence ID" value="GMT17149.1"/>
    <property type="molecule type" value="Genomic_DNA"/>
</dbReference>
<organism evidence="2 3">
    <name type="scientific">Pristionchus fissidentatus</name>
    <dbReference type="NCBI Taxonomy" id="1538716"/>
    <lineage>
        <taxon>Eukaryota</taxon>
        <taxon>Metazoa</taxon>
        <taxon>Ecdysozoa</taxon>
        <taxon>Nematoda</taxon>
        <taxon>Chromadorea</taxon>
        <taxon>Rhabditida</taxon>
        <taxon>Rhabditina</taxon>
        <taxon>Diplogasteromorpha</taxon>
        <taxon>Diplogasteroidea</taxon>
        <taxon>Neodiplogasteridae</taxon>
        <taxon>Pristionchus</taxon>
    </lineage>
</organism>
<keyword evidence="3" id="KW-1185">Reference proteome</keyword>
<feature type="chain" id="PRO_5043887747" description="G protein-coupled receptor" evidence="1">
    <location>
        <begin position="29"/>
        <end position="175"/>
    </location>
</feature>
<evidence type="ECO:0000256" key="1">
    <source>
        <dbReference type="SAM" id="SignalP"/>
    </source>
</evidence>
<protein>
    <recommendedName>
        <fullName evidence="4">G protein-coupled receptor</fullName>
    </recommendedName>
</protein>
<evidence type="ECO:0000313" key="3">
    <source>
        <dbReference type="Proteomes" id="UP001432322"/>
    </source>
</evidence>
<feature type="non-terminal residue" evidence="2">
    <location>
        <position position="1"/>
    </location>
</feature>
<name>A0AAV5VCI4_9BILA</name>